<name>A0A6J4K6Y2_9CYAN</name>
<reference evidence="1" key="1">
    <citation type="submission" date="2020-02" db="EMBL/GenBank/DDBJ databases">
        <authorList>
            <person name="Meier V. D."/>
        </authorList>
    </citation>
    <scope>NUCLEOTIDE SEQUENCE</scope>
    <source>
        <strain evidence="1">AVDCRST_MAG94</strain>
    </source>
</reference>
<protein>
    <submittedName>
        <fullName evidence="1">Uncharacterized protein</fullName>
    </submittedName>
</protein>
<evidence type="ECO:0000313" key="1">
    <source>
        <dbReference type="EMBL" id="CAA9297041.1"/>
    </source>
</evidence>
<feature type="non-terminal residue" evidence="1">
    <location>
        <position position="23"/>
    </location>
</feature>
<accession>A0A6J4K6Y2</accession>
<feature type="non-terminal residue" evidence="1">
    <location>
        <position position="1"/>
    </location>
</feature>
<gene>
    <name evidence="1" type="ORF">AVDCRST_MAG94-104</name>
</gene>
<sequence>MKSSITKITIPRLFPKLAKKPQC</sequence>
<organism evidence="1">
    <name type="scientific">uncultured Leptolyngbya sp</name>
    <dbReference type="NCBI Taxonomy" id="332963"/>
    <lineage>
        <taxon>Bacteria</taxon>
        <taxon>Bacillati</taxon>
        <taxon>Cyanobacteriota</taxon>
        <taxon>Cyanophyceae</taxon>
        <taxon>Leptolyngbyales</taxon>
        <taxon>Leptolyngbyaceae</taxon>
        <taxon>Leptolyngbya group</taxon>
        <taxon>Leptolyngbya</taxon>
        <taxon>environmental samples</taxon>
    </lineage>
</organism>
<dbReference type="AlphaFoldDB" id="A0A6J4K6Y2"/>
<dbReference type="EMBL" id="CADCTY010000037">
    <property type="protein sequence ID" value="CAA9297041.1"/>
    <property type="molecule type" value="Genomic_DNA"/>
</dbReference>
<proteinExistence type="predicted"/>